<evidence type="ECO:0000256" key="6">
    <source>
        <dbReference type="ARBA" id="ARBA00022801"/>
    </source>
</evidence>
<comment type="caution">
    <text evidence="13">The sequence shown here is derived from an EMBL/GenBank/DDBJ whole genome shotgun (WGS) entry which is preliminary data.</text>
</comment>
<keyword evidence="5 11" id="KW-0812">Transmembrane</keyword>
<feature type="transmembrane region" description="Helical" evidence="11">
    <location>
        <begin position="350"/>
        <end position="368"/>
    </location>
</feature>
<evidence type="ECO:0000256" key="10">
    <source>
        <dbReference type="ARBA" id="ARBA00023136"/>
    </source>
</evidence>
<dbReference type="GO" id="GO:0006508">
    <property type="term" value="P:proteolysis"/>
    <property type="evidence" value="ECO:0007669"/>
    <property type="project" value="UniProtKB-KW"/>
</dbReference>
<dbReference type="NCBIfam" id="TIGR00054">
    <property type="entry name" value="RIP metalloprotease RseP"/>
    <property type="match status" value="1"/>
</dbReference>
<dbReference type="InterPro" id="IPR004387">
    <property type="entry name" value="Pept_M50_Zn"/>
</dbReference>
<dbReference type="InterPro" id="IPR001478">
    <property type="entry name" value="PDZ"/>
</dbReference>
<dbReference type="Pfam" id="PF02163">
    <property type="entry name" value="Peptidase_M50"/>
    <property type="match status" value="1"/>
</dbReference>
<dbReference type="GO" id="GO:0016020">
    <property type="term" value="C:membrane"/>
    <property type="evidence" value="ECO:0007669"/>
    <property type="project" value="UniProtKB-SubCell"/>
</dbReference>
<evidence type="ECO:0000259" key="12">
    <source>
        <dbReference type="PROSITE" id="PS50106"/>
    </source>
</evidence>
<organism evidence="13 14">
    <name type="scientific">Tistrella mobilis</name>
    <dbReference type="NCBI Taxonomy" id="171437"/>
    <lineage>
        <taxon>Bacteria</taxon>
        <taxon>Pseudomonadati</taxon>
        <taxon>Pseudomonadota</taxon>
        <taxon>Alphaproteobacteria</taxon>
        <taxon>Geminicoccales</taxon>
        <taxon>Geminicoccaceae</taxon>
        <taxon>Tistrella</taxon>
    </lineage>
</organism>
<evidence type="ECO:0000256" key="2">
    <source>
        <dbReference type="ARBA" id="ARBA00004141"/>
    </source>
</evidence>
<evidence type="ECO:0000256" key="5">
    <source>
        <dbReference type="ARBA" id="ARBA00022692"/>
    </source>
</evidence>
<dbReference type="CDD" id="cd06163">
    <property type="entry name" value="S2P-M50_PDZ_RseP-like"/>
    <property type="match status" value="1"/>
</dbReference>
<dbReference type="InterPro" id="IPR008915">
    <property type="entry name" value="Peptidase_M50"/>
</dbReference>
<dbReference type="CDD" id="cd23081">
    <property type="entry name" value="cpPDZ_EcRseP-like"/>
    <property type="match status" value="1"/>
</dbReference>
<evidence type="ECO:0000256" key="7">
    <source>
        <dbReference type="ARBA" id="ARBA00022833"/>
    </source>
</evidence>
<keyword evidence="8 11" id="KW-1133">Transmembrane helix</keyword>
<comment type="cofactor">
    <cofactor evidence="1 11">
        <name>Zn(2+)</name>
        <dbReference type="ChEBI" id="CHEBI:29105"/>
    </cofactor>
</comment>
<feature type="transmembrane region" description="Helical" evidence="11">
    <location>
        <begin position="20"/>
        <end position="38"/>
    </location>
</feature>
<dbReference type="PANTHER" id="PTHR42837:SF2">
    <property type="entry name" value="MEMBRANE METALLOPROTEASE ARASP2, CHLOROPLASTIC-RELATED"/>
    <property type="match status" value="1"/>
</dbReference>
<keyword evidence="7 11" id="KW-0862">Zinc</keyword>
<dbReference type="GO" id="GO:0004222">
    <property type="term" value="F:metalloendopeptidase activity"/>
    <property type="evidence" value="ECO:0007669"/>
    <property type="project" value="InterPro"/>
</dbReference>
<dbReference type="SMART" id="SM00228">
    <property type="entry name" value="PDZ"/>
    <property type="match status" value="1"/>
</dbReference>
<evidence type="ECO:0000313" key="14">
    <source>
        <dbReference type="Proteomes" id="UP000257706"/>
    </source>
</evidence>
<dbReference type="Pfam" id="PF17820">
    <property type="entry name" value="PDZ_6"/>
    <property type="match status" value="1"/>
</dbReference>
<protein>
    <recommendedName>
        <fullName evidence="11">Zinc metalloprotease</fullName>
        <ecNumber evidence="11">3.4.24.-</ecNumber>
    </recommendedName>
</protein>
<dbReference type="EC" id="3.4.24.-" evidence="11"/>
<feature type="domain" description="PDZ" evidence="12">
    <location>
        <begin position="151"/>
        <end position="206"/>
    </location>
</feature>
<gene>
    <name evidence="13" type="primary">rseP</name>
    <name evidence="13" type="ORF">DCK97_08335</name>
</gene>
<keyword evidence="10 11" id="KW-0472">Membrane</keyword>
<dbReference type="Gene3D" id="2.30.42.10">
    <property type="match status" value="1"/>
</dbReference>
<accession>A0A3B9IHR8</accession>
<keyword evidence="4 13" id="KW-0645">Protease</keyword>
<dbReference type="InterPro" id="IPR036034">
    <property type="entry name" value="PDZ_sf"/>
</dbReference>
<dbReference type="EMBL" id="DMAI01000127">
    <property type="protein sequence ID" value="HAE47414.1"/>
    <property type="molecule type" value="Genomic_DNA"/>
</dbReference>
<evidence type="ECO:0000313" key="13">
    <source>
        <dbReference type="EMBL" id="HAE47414.1"/>
    </source>
</evidence>
<feature type="transmembrane region" description="Helical" evidence="11">
    <location>
        <begin position="118"/>
        <end position="143"/>
    </location>
</feature>
<dbReference type="PROSITE" id="PS50106">
    <property type="entry name" value="PDZ"/>
    <property type="match status" value="1"/>
</dbReference>
<feature type="transmembrane region" description="Helical" evidence="11">
    <location>
        <begin position="298"/>
        <end position="320"/>
    </location>
</feature>
<name>A0A3B9IHR8_9PROT</name>
<evidence type="ECO:0000256" key="8">
    <source>
        <dbReference type="ARBA" id="ARBA00022989"/>
    </source>
</evidence>
<dbReference type="AlphaFoldDB" id="A0A3B9IHR8"/>
<dbReference type="Proteomes" id="UP000257706">
    <property type="component" value="Unassembled WGS sequence"/>
</dbReference>
<keyword evidence="6 11" id="KW-0378">Hydrolase</keyword>
<dbReference type="SUPFAM" id="SSF50156">
    <property type="entry name" value="PDZ domain-like"/>
    <property type="match status" value="1"/>
</dbReference>
<comment type="similarity">
    <text evidence="3 11">Belongs to the peptidase M50B family.</text>
</comment>
<evidence type="ECO:0000256" key="11">
    <source>
        <dbReference type="RuleBase" id="RU362031"/>
    </source>
</evidence>
<reference evidence="13 14" key="1">
    <citation type="journal article" date="2018" name="Nat. Biotechnol.">
        <title>A standardized bacterial taxonomy based on genome phylogeny substantially revises the tree of life.</title>
        <authorList>
            <person name="Parks D.H."/>
            <person name="Chuvochina M."/>
            <person name="Waite D.W."/>
            <person name="Rinke C."/>
            <person name="Skarshewski A."/>
            <person name="Chaumeil P.A."/>
            <person name="Hugenholtz P."/>
        </authorList>
    </citation>
    <scope>NUCLEOTIDE SEQUENCE [LARGE SCALE GENOMIC DNA]</scope>
    <source>
        <strain evidence="13">UBA8739</strain>
    </source>
</reference>
<evidence type="ECO:0000256" key="1">
    <source>
        <dbReference type="ARBA" id="ARBA00001947"/>
    </source>
</evidence>
<sequence length="385" mass="41076">MHFKRDLTLQMDQLIQSLSYPIGFAVVLGIVVFVHEYGHYWVARRCGVTVETFSIGFGPEIFGWTAKSGTRWKVSLLPLGGYVKMYGDADATSAGGSAADDPATGKVSFHGRPVKARAAIVAAGPVFNFIYAIVALAALYMIWGQQTTPAVIGNVLENSPAAAAGLEPGDRVTGVDGRPVARFEDLQTAVVAGNGKPVTLEVDRDGRVISMSLTPEMVSVDDRFGNTHQMPRIGISASGTEWVRQGPVEAVTGAVRETVSIVAMTFGAVGEMIAGTRGTEELAGVIGIAQMSGEVVRMSVATVIWFTAMLSINLGLINLLPVPLLDGGHLAFYAAEAARGRPLSQRAQEYGFRFGLVLVLTLMIVATWNDLVRLRVVDYLAGLFT</sequence>
<dbReference type="PANTHER" id="PTHR42837">
    <property type="entry name" value="REGULATOR OF SIGMA-E PROTEASE RSEP"/>
    <property type="match status" value="1"/>
</dbReference>
<keyword evidence="9 11" id="KW-0482">Metalloprotease</keyword>
<comment type="subcellular location">
    <subcellularLocation>
        <location evidence="2">Membrane</location>
        <topology evidence="2">Multi-pass membrane protein</topology>
    </subcellularLocation>
</comment>
<dbReference type="InterPro" id="IPR041489">
    <property type="entry name" value="PDZ_6"/>
</dbReference>
<proteinExistence type="inferred from homology"/>
<evidence type="ECO:0000256" key="3">
    <source>
        <dbReference type="ARBA" id="ARBA00007931"/>
    </source>
</evidence>
<dbReference type="GO" id="GO:0046872">
    <property type="term" value="F:metal ion binding"/>
    <property type="evidence" value="ECO:0007669"/>
    <property type="project" value="UniProtKB-KW"/>
</dbReference>
<evidence type="ECO:0000256" key="4">
    <source>
        <dbReference type="ARBA" id="ARBA00022670"/>
    </source>
</evidence>
<evidence type="ECO:0000256" key="9">
    <source>
        <dbReference type="ARBA" id="ARBA00023049"/>
    </source>
</evidence>
<keyword evidence="11" id="KW-0479">Metal-binding</keyword>